<comment type="similarity">
    <text evidence="2 11">Belongs to the shikimate kinase family.</text>
</comment>
<evidence type="ECO:0000256" key="11">
    <source>
        <dbReference type="HAMAP-Rule" id="MF_00109"/>
    </source>
</evidence>
<name>A0A1H9U2B7_9LACT</name>
<dbReference type="GO" id="GO:0005829">
    <property type="term" value="C:cytosol"/>
    <property type="evidence" value="ECO:0007669"/>
    <property type="project" value="TreeGrafter"/>
</dbReference>
<dbReference type="PANTHER" id="PTHR21087">
    <property type="entry name" value="SHIKIMATE KINASE"/>
    <property type="match status" value="1"/>
</dbReference>
<keyword evidence="13" id="KW-1185">Reference proteome</keyword>
<comment type="pathway">
    <text evidence="1 11">Metabolic intermediate biosynthesis; chorismate biosynthesis; chorismate from D-erythrose 4-phosphate and phosphoenolpyruvate: step 5/7.</text>
</comment>
<keyword evidence="6 11" id="KW-0547">Nucleotide-binding</keyword>
<dbReference type="GO" id="GO:0009073">
    <property type="term" value="P:aromatic amino acid family biosynthetic process"/>
    <property type="evidence" value="ECO:0007669"/>
    <property type="project" value="UniProtKB-KW"/>
</dbReference>
<dbReference type="InterPro" id="IPR023000">
    <property type="entry name" value="Shikimate_kinase_CS"/>
</dbReference>
<comment type="cofactor">
    <cofactor evidence="11">
        <name>Mg(2+)</name>
        <dbReference type="ChEBI" id="CHEBI:18420"/>
    </cofactor>
    <text evidence="11">Binds 1 Mg(2+) ion per subunit.</text>
</comment>
<keyword evidence="11" id="KW-0479">Metal-binding</keyword>
<keyword evidence="11" id="KW-0963">Cytoplasm</keyword>
<proteinExistence type="inferred from homology"/>
<evidence type="ECO:0000256" key="8">
    <source>
        <dbReference type="ARBA" id="ARBA00022840"/>
    </source>
</evidence>
<accession>A0A1H9U2B7</accession>
<dbReference type="UniPathway" id="UPA00053">
    <property type="reaction ID" value="UER00088"/>
</dbReference>
<protein>
    <recommendedName>
        <fullName evidence="3 11">Shikimate kinase</fullName>
        <shortName evidence="11">SK</shortName>
        <ecNumber evidence="3 11">2.7.1.71</ecNumber>
    </recommendedName>
</protein>
<comment type="caution">
    <text evidence="11">Lacks conserved residue(s) required for the propagation of feature annotation.</text>
</comment>
<dbReference type="CDD" id="cd00464">
    <property type="entry name" value="SK"/>
    <property type="match status" value="1"/>
</dbReference>
<comment type="subunit">
    <text evidence="11">Monomer.</text>
</comment>
<dbReference type="PANTHER" id="PTHR21087:SF16">
    <property type="entry name" value="SHIKIMATE KINASE 1, CHLOROPLASTIC"/>
    <property type="match status" value="1"/>
</dbReference>
<dbReference type="GO" id="GO:0009423">
    <property type="term" value="P:chorismate biosynthetic process"/>
    <property type="evidence" value="ECO:0007669"/>
    <property type="project" value="UniProtKB-UniRule"/>
</dbReference>
<dbReference type="GO" id="GO:0004765">
    <property type="term" value="F:shikimate kinase activity"/>
    <property type="evidence" value="ECO:0007669"/>
    <property type="project" value="UniProtKB-UniRule"/>
</dbReference>
<evidence type="ECO:0000256" key="5">
    <source>
        <dbReference type="ARBA" id="ARBA00022679"/>
    </source>
</evidence>
<dbReference type="HAMAP" id="MF_00109">
    <property type="entry name" value="Shikimate_kinase"/>
    <property type="match status" value="1"/>
</dbReference>
<comment type="subcellular location">
    <subcellularLocation>
        <location evidence="11">Cytoplasm</location>
    </subcellularLocation>
</comment>
<comment type="function">
    <text evidence="11">Catalyzes the specific phosphorylation of the 3-hydroxyl group of shikimic acid using ATP as a cosubstrate.</text>
</comment>
<dbReference type="PROSITE" id="PS01128">
    <property type="entry name" value="SHIKIMATE_KINASE"/>
    <property type="match status" value="1"/>
</dbReference>
<dbReference type="GO" id="GO:0000287">
    <property type="term" value="F:magnesium ion binding"/>
    <property type="evidence" value="ECO:0007669"/>
    <property type="project" value="UniProtKB-UniRule"/>
</dbReference>
<dbReference type="OrthoDB" id="9800332at2"/>
<evidence type="ECO:0000313" key="13">
    <source>
        <dbReference type="Proteomes" id="UP000198948"/>
    </source>
</evidence>
<dbReference type="STRING" id="142588.SAMN04488559_1203"/>
<organism evidence="12 13">
    <name type="scientific">Isobaculum melis</name>
    <dbReference type="NCBI Taxonomy" id="142588"/>
    <lineage>
        <taxon>Bacteria</taxon>
        <taxon>Bacillati</taxon>
        <taxon>Bacillota</taxon>
        <taxon>Bacilli</taxon>
        <taxon>Lactobacillales</taxon>
        <taxon>Carnobacteriaceae</taxon>
        <taxon>Isobaculum</taxon>
    </lineage>
</organism>
<gene>
    <name evidence="11" type="primary">aroK</name>
    <name evidence="12" type="ORF">SAMN04488559_1203</name>
</gene>
<evidence type="ECO:0000256" key="4">
    <source>
        <dbReference type="ARBA" id="ARBA00022605"/>
    </source>
</evidence>
<evidence type="ECO:0000256" key="6">
    <source>
        <dbReference type="ARBA" id="ARBA00022741"/>
    </source>
</evidence>
<dbReference type="SUPFAM" id="SSF52540">
    <property type="entry name" value="P-loop containing nucleoside triphosphate hydrolases"/>
    <property type="match status" value="1"/>
</dbReference>
<keyword evidence="5 11" id="KW-0808">Transferase</keyword>
<dbReference type="InterPro" id="IPR000623">
    <property type="entry name" value="Shikimate_kinase/TSH1"/>
</dbReference>
<evidence type="ECO:0000313" key="12">
    <source>
        <dbReference type="EMBL" id="SES03304.1"/>
    </source>
</evidence>
<dbReference type="InterPro" id="IPR027417">
    <property type="entry name" value="P-loop_NTPase"/>
</dbReference>
<feature type="binding site" evidence="11">
    <location>
        <position position="134"/>
    </location>
    <ligand>
        <name>substrate</name>
    </ligand>
</feature>
<dbReference type="GO" id="GO:0005524">
    <property type="term" value="F:ATP binding"/>
    <property type="evidence" value="ECO:0007669"/>
    <property type="project" value="UniProtKB-UniRule"/>
</dbReference>
<keyword evidence="11" id="KW-0460">Magnesium</keyword>
<dbReference type="InterPro" id="IPR031322">
    <property type="entry name" value="Shikimate/glucono_kinase"/>
</dbReference>
<feature type="binding site" evidence="11">
    <location>
        <position position="117"/>
    </location>
    <ligand>
        <name>ATP</name>
        <dbReference type="ChEBI" id="CHEBI:30616"/>
    </ligand>
</feature>
<dbReference type="RefSeq" id="WP_092653624.1">
    <property type="nucleotide sequence ID" value="NZ_FOHA01000020.1"/>
</dbReference>
<dbReference type="GO" id="GO:0008652">
    <property type="term" value="P:amino acid biosynthetic process"/>
    <property type="evidence" value="ECO:0007669"/>
    <property type="project" value="UniProtKB-KW"/>
</dbReference>
<sequence>MKNQNLVLIGMMGSGKTTMGRALSKELNCPFVDIDEAIVAEYQQTIAALFEKGEAYFRECEQNVIQKYSQRKGIVIATGGGSILAKSNVTNLKENGICIWLNRSVPDILKDLNPIGRPLLAEGTEKFVQLYEERLPIYQQVADITFDNSGSLKDALPKLLKIGAEQKWR</sequence>
<feature type="binding site" evidence="11">
    <location>
        <position position="58"/>
    </location>
    <ligand>
        <name>substrate</name>
    </ligand>
</feature>
<keyword evidence="9 11" id="KW-0057">Aromatic amino acid biosynthesis</keyword>
<feature type="binding site" evidence="11">
    <location>
        <position position="35"/>
    </location>
    <ligand>
        <name>substrate</name>
    </ligand>
</feature>
<dbReference type="Pfam" id="PF01202">
    <property type="entry name" value="SKI"/>
    <property type="match status" value="1"/>
</dbReference>
<evidence type="ECO:0000256" key="3">
    <source>
        <dbReference type="ARBA" id="ARBA00012154"/>
    </source>
</evidence>
<dbReference type="Proteomes" id="UP000198948">
    <property type="component" value="Unassembled WGS sequence"/>
</dbReference>
<dbReference type="AlphaFoldDB" id="A0A1H9U2B7"/>
<evidence type="ECO:0000256" key="10">
    <source>
        <dbReference type="ARBA" id="ARBA00048567"/>
    </source>
</evidence>
<dbReference type="EMBL" id="FOHA01000020">
    <property type="protein sequence ID" value="SES03304.1"/>
    <property type="molecule type" value="Genomic_DNA"/>
</dbReference>
<dbReference type="Gene3D" id="3.40.50.300">
    <property type="entry name" value="P-loop containing nucleotide triphosphate hydrolases"/>
    <property type="match status" value="1"/>
</dbReference>
<keyword evidence="4 11" id="KW-0028">Amino-acid biosynthesis</keyword>
<keyword evidence="7 11" id="KW-0418">Kinase</keyword>
<evidence type="ECO:0000256" key="9">
    <source>
        <dbReference type="ARBA" id="ARBA00023141"/>
    </source>
</evidence>
<comment type="catalytic activity">
    <reaction evidence="10 11">
        <text>shikimate + ATP = 3-phosphoshikimate + ADP + H(+)</text>
        <dbReference type="Rhea" id="RHEA:13121"/>
        <dbReference type="ChEBI" id="CHEBI:15378"/>
        <dbReference type="ChEBI" id="CHEBI:30616"/>
        <dbReference type="ChEBI" id="CHEBI:36208"/>
        <dbReference type="ChEBI" id="CHEBI:145989"/>
        <dbReference type="ChEBI" id="CHEBI:456216"/>
        <dbReference type="EC" id="2.7.1.71"/>
    </reaction>
</comment>
<dbReference type="PRINTS" id="PR01100">
    <property type="entry name" value="SHIKIMTKNASE"/>
</dbReference>
<keyword evidence="8 11" id="KW-0067">ATP-binding</keyword>
<feature type="binding site" evidence="11">
    <location>
        <position position="80"/>
    </location>
    <ligand>
        <name>substrate</name>
    </ligand>
</feature>
<reference evidence="12 13" key="1">
    <citation type="submission" date="2016-10" db="EMBL/GenBank/DDBJ databases">
        <authorList>
            <person name="de Groot N.N."/>
        </authorList>
    </citation>
    <scope>NUCLEOTIDE SEQUENCE [LARGE SCALE GENOMIC DNA]</scope>
    <source>
        <strain evidence="12 13">DSM 13760</strain>
    </source>
</reference>
<feature type="binding site" evidence="11">
    <location>
        <position position="17"/>
    </location>
    <ligand>
        <name>Mg(2+)</name>
        <dbReference type="ChEBI" id="CHEBI:18420"/>
    </ligand>
</feature>
<dbReference type="EC" id="2.7.1.71" evidence="3 11"/>
<evidence type="ECO:0000256" key="1">
    <source>
        <dbReference type="ARBA" id="ARBA00004842"/>
    </source>
</evidence>
<feature type="binding site" evidence="11">
    <location>
        <begin position="13"/>
        <end position="18"/>
    </location>
    <ligand>
        <name>ATP</name>
        <dbReference type="ChEBI" id="CHEBI:30616"/>
    </ligand>
</feature>
<evidence type="ECO:0000256" key="7">
    <source>
        <dbReference type="ARBA" id="ARBA00022777"/>
    </source>
</evidence>
<evidence type="ECO:0000256" key="2">
    <source>
        <dbReference type="ARBA" id="ARBA00006997"/>
    </source>
</evidence>